<dbReference type="Pfam" id="PF07995">
    <property type="entry name" value="GSDH"/>
    <property type="match status" value="2"/>
</dbReference>
<dbReference type="Gene3D" id="2.120.10.30">
    <property type="entry name" value="TolB, C-terminal domain"/>
    <property type="match status" value="1"/>
</dbReference>
<reference evidence="4 5" key="1">
    <citation type="submission" date="2021-06" db="EMBL/GenBank/DDBJ databases">
        <title>Complete genome of Haloferula helveola possessing various polysaccharide degrading enzymes.</title>
        <authorList>
            <person name="Takami H."/>
            <person name="Huang C."/>
            <person name="Hamasaki K."/>
        </authorList>
    </citation>
    <scope>NUCLEOTIDE SEQUENCE [LARGE SCALE GENOMIC DNA]</scope>
    <source>
        <strain evidence="4 5">CN-1</strain>
    </source>
</reference>
<evidence type="ECO:0000256" key="1">
    <source>
        <dbReference type="SAM" id="SignalP"/>
    </source>
</evidence>
<feature type="signal peptide" evidence="1">
    <location>
        <begin position="1"/>
        <end position="17"/>
    </location>
</feature>
<dbReference type="InterPro" id="IPR012938">
    <property type="entry name" value="Glc/Sorbosone_DH"/>
</dbReference>
<organism evidence="4 5">
    <name type="scientific">Haloferula helveola</name>
    <dbReference type="NCBI Taxonomy" id="490095"/>
    <lineage>
        <taxon>Bacteria</taxon>
        <taxon>Pseudomonadati</taxon>
        <taxon>Verrucomicrobiota</taxon>
        <taxon>Verrucomicrobiia</taxon>
        <taxon>Verrucomicrobiales</taxon>
        <taxon>Verrucomicrobiaceae</taxon>
        <taxon>Haloferula</taxon>
    </lineage>
</organism>
<dbReference type="SUPFAM" id="SSF50952">
    <property type="entry name" value="Soluble quinoprotein glucose dehydrogenase"/>
    <property type="match status" value="1"/>
</dbReference>
<dbReference type="InterPro" id="IPR044048">
    <property type="entry name" value="Big_12"/>
</dbReference>
<proteinExistence type="predicted"/>
<feature type="chain" id="PRO_5045509752" description="Glucose/Sorbosone dehydrogenase domain-containing protein" evidence="1">
    <location>
        <begin position="18"/>
        <end position="1025"/>
    </location>
</feature>
<evidence type="ECO:0000313" key="4">
    <source>
        <dbReference type="EMBL" id="BCX49500.1"/>
    </source>
</evidence>
<dbReference type="PANTHER" id="PTHR19328:SF13">
    <property type="entry name" value="HIPL1 PROTEIN"/>
    <property type="match status" value="1"/>
</dbReference>
<dbReference type="RefSeq" id="WP_338686122.1">
    <property type="nucleotide sequence ID" value="NZ_AP024702.1"/>
</dbReference>
<sequence length="1025" mass="109644">MRIIIAALILSCGAACGGGLDNPVPVGPFVNGVFPSASPGSATGWAAVNAFPNLAFVDPMRLSEIPGLPGQLLLVCKNGQMWRFPNDPDVTPAEVVEVLDWRNETRRAGDMGFYSMVFHPDFGVPGATAENWVFVCYNKRNLLRNSDNSTYWRVSRFEWNFSTGTVEPTSEFNLINQYDPHGWHNGGGMFFGTDGFLYLVNGDGGSGWDYHNTSQRIDRGLFGGVLRIDVDNDPLKSHPIRRQPRNADFSFYLSHYPANASQGYGIPNDNPWQDPGGGILEEFYAIGLRSPQSMYFDEPTGDIWIGDVGQQDMEELTRISKGANAQWAFKEGTLNGPKAVPSTPLGTEQEPFYTFGRETGNCIIGGLRYRGAKWAEDLGGKVLVAGHSFGWVRALELDEGGELAGEEVLLNGLPTGNKVGISGFSTDSAGEVYMTILAGTNQGGGTILKLATAGVTAEPPGLLSQTGVFSNLTTLQPSAGMIPYEVASPLWSDGAVKSRWVILPNDGALDTAGERIVFSEDGPWLFPAGTVFVKHFEVPVDETDPSVMKRLETRFLVCTEGGGKYGVTYKWNEAGTDAVLMSAGVSEAYTVELAGGGSESRTWDYPGRADCLLCHNEASGQALGFRTAPLNRHCFYPVTGRTENQLETLNGLGAFDVTLTSDQLADFIEARPLGDPTAPLEHRVRSYLDTNCAHCHRPGGLVEGFDARLGTPLAEQNLINAEIEGFYWLGPDGRYVVPGDPSLSAIHVRSAAVGNGEAMPPLAKNLTDDAAVAALESFILGLESAEFLADGGSARPTRCSIAGPAFLDGQPFEVTVVFDKDVMDFDAADLSISGGTVIGLRGSGYYYVATIESTASVAEISVVGNAVDPDGFGSHASEVLVISGPTYYADWSAGYGVDGSAATQLADEDQDGIAKLLEFAFGLDPTLADHHPDEPLAVPPSGMPVGVWDAAAGRLGIRFLRRRNAPELVYKAEFGSNPDAMSGPGGTASVDVVDPEWERVTVWDAATAGPESKRFGRVRVTLSPP</sequence>
<feature type="domain" description="Bacterial Ig-like" evidence="3">
    <location>
        <begin position="807"/>
        <end position="860"/>
    </location>
</feature>
<feature type="domain" description="Glucose/Sorbosone dehydrogenase" evidence="2">
    <location>
        <begin position="59"/>
        <end position="245"/>
    </location>
</feature>
<dbReference type="Pfam" id="PF19078">
    <property type="entry name" value="Big_12"/>
    <property type="match status" value="1"/>
</dbReference>
<evidence type="ECO:0008006" key="6">
    <source>
        <dbReference type="Google" id="ProtNLM"/>
    </source>
</evidence>
<gene>
    <name evidence="4" type="ORF">HAHE_34080</name>
</gene>
<keyword evidence="1" id="KW-0732">Signal</keyword>
<dbReference type="EMBL" id="AP024702">
    <property type="protein sequence ID" value="BCX49500.1"/>
    <property type="molecule type" value="Genomic_DNA"/>
</dbReference>
<keyword evidence="5" id="KW-1185">Reference proteome</keyword>
<dbReference type="InterPro" id="IPR011042">
    <property type="entry name" value="6-blade_b-propeller_TolB-like"/>
</dbReference>
<evidence type="ECO:0000259" key="3">
    <source>
        <dbReference type="Pfam" id="PF19078"/>
    </source>
</evidence>
<evidence type="ECO:0000313" key="5">
    <source>
        <dbReference type="Proteomes" id="UP001374893"/>
    </source>
</evidence>
<protein>
    <recommendedName>
        <fullName evidence="6">Glucose/Sorbosone dehydrogenase domain-containing protein</fullName>
    </recommendedName>
</protein>
<dbReference type="PANTHER" id="PTHR19328">
    <property type="entry name" value="HEDGEHOG-INTERACTING PROTEIN"/>
    <property type="match status" value="1"/>
</dbReference>
<evidence type="ECO:0000259" key="2">
    <source>
        <dbReference type="Pfam" id="PF07995"/>
    </source>
</evidence>
<accession>A0ABM7RGX1</accession>
<name>A0ABM7RGX1_9BACT</name>
<dbReference type="InterPro" id="IPR011041">
    <property type="entry name" value="Quinoprot_gluc/sorb_DH_b-prop"/>
</dbReference>
<dbReference type="Proteomes" id="UP001374893">
    <property type="component" value="Chromosome"/>
</dbReference>
<feature type="domain" description="Glucose/Sorbosone dehydrogenase" evidence="2">
    <location>
        <begin position="266"/>
        <end position="412"/>
    </location>
</feature>